<dbReference type="InterPro" id="IPR016024">
    <property type="entry name" value="ARM-type_fold"/>
</dbReference>
<feature type="compositionally biased region" description="Basic residues" evidence="1">
    <location>
        <begin position="2965"/>
        <end position="2983"/>
    </location>
</feature>
<evidence type="ECO:0000256" key="1">
    <source>
        <dbReference type="SAM" id="MobiDB-lite"/>
    </source>
</evidence>
<feature type="domain" description="U3 small nucleolar RNA-associated protein 20" evidence="3">
    <location>
        <begin position="1931"/>
        <end position="2164"/>
    </location>
</feature>
<dbReference type="Pfam" id="PF07539">
    <property type="entry name" value="UTP20_N"/>
    <property type="match status" value="1"/>
</dbReference>
<feature type="region of interest" description="Disordered" evidence="1">
    <location>
        <begin position="2601"/>
        <end position="2635"/>
    </location>
</feature>
<feature type="compositionally biased region" description="Basic and acidic residues" evidence="1">
    <location>
        <begin position="1707"/>
        <end position="1725"/>
    </location>
</feature>
<sequence length="2983" mass="312858">MADAARRAGRYLGSASEALAPTRALRACRHAHVRDAFAAAAAPLLREKTRQPMQIAVTLVNEVKEIDDNDDASRGCGALLARACAGAAESLHSRATHLLACTMARGALECVDATETMLQEATRRVAEHVSAEKSSSLWTLLRDACRFCERVHRNDDDDDGGGDDDKDNDEDNAKHHFQNVDAASAPALLRLALSMMQELLAARRGAHVVDAGWRKLAIALDAAAAALASATKHDSTVAAATRAAFLSLTLCTRAPEEADVQHRVTRLARTILPWVDNDALMAACADAASAGIRAAAWASVLLDECLARVPTSADGPLLHALCSLSSASEGWDAPLASLVTKKELVPARESLRKLALLKTSRDGKDDDSLSACAWMALRILAAAENAANDPAANRSFFASSPPADHQSKPLLWSTWMQAHIASISDVGAIVNAASLCLERGDAHSVSAAAAAFDVRVDALGIDVFADMDEDAGDFDVDGQELVPLSYASNFACVKSRLHPLLQARSREVRAAALRVLAGCSGDCGDSSATAAAATKASIRLVDSEGDAASRHSVITPARALVALLGVARVPESLQAHRRATTLISRHVTVFARGGGLRNNGDVRECVAGALLGNLHTQFTPLWAGLTEALGTVLDCETKKEATGGAVAWNLTFSALENAQRWVEQKVSLAKHTSDVQDKDGALAVRAYIAARDYSPLELDAKPRETRIVKKDARRRAPPRFNAAAAHREAQMRRTDAHIDVFAYHENLLKAIAHAPTALSAHGESLVTLCVRLISLGLQPWQDDAKSPPPQLLPLASRKEWRTAAAAWLSLFGSFGRWKSDGAGARTIALCSIALLAHDDVSVREGALRTLLQYGSGSGSNSTLISDDPMAPASVAAWLRPYREALLDMAAPGTCRRALTRWPLAQSLDGSAAAVSAAGATAASASGSPYIINAHRPFVLPVVIRLLFSYVRKRKGRLGGHGAAGKGKGDASSSRASRGTARQAVISYLAQCEPAELAPLLELFLEPLATVWKAETGLEAWRGGAWVGGDAATSKAGWFAAAPLTSLQVAAFDANAAAKLPHSLVDGFLRAFGDLMDLLASSMQPYVFFWSALVATILEAASGSDDSSPTETEADETIDDGGDDDGDDDDDDEQRDHGKSGGRPTKTQLKWCPPNVRSDVRARALRLLAEAHARYCGDPRLLQVWQHALSQTRSDFVSLAAAPSSSAASDANEPASLKYVLSLVSDAGSCAKLFAPSHGKRSAGGDDVLTAAVRCAASGNIPAAHAGLSVLECLREHALQATSETETAIVRNAVVIPRLGACLEALRVRISVGIAQPMRSKGGGSGPRELVRILNLLESYLELCSSTPGKLYEHAPALVDGLVALARAAASGRGSARSVCSGTLNALTALLKRLRESASGTALAASMASKLDSLATLASRLEHDESRAAFAQVWSERATCMQSDSATHSSAMVKKLVAPELFVAENADDDGTNDDEQRKQARRHRRVDGSADAAAGEAASEALAELSEAEGAKWSSLAGSCDADVTTVAHAVGRWAFDPGDLGARALAQAALTSLAIAASSRGSSKKGNADDSHRLTACVATHVLPHVKRHLSHPIEAVRRESSGLLGAIVRALAGTPSIADCEPVKELVPLLGTGGGDEGGGDILAGLAHLQIVRRVRALRAMAKLARDGQLTRRTLTTVAVPSVMRPLLDAAERESRQSSRKARKDRGGMTDREEGANLAKASDREAPLVEASVQAMAAISASLPVDGHLALLRRLISWLRRFAFNAAAVVASAPGAGGSKHYKTAQLVGAGGGAGGAISHQRTLSRTVDACLHELRTKLKQSIEDGDGGGKLIADLARQDDFPPSSEDAEGDADDNTLDDEDATLGEGNSTGNASELARALLVLRAEVFPALLGVVRSGTKKRRSSAGGNIMAGAGGKAPVAKEASASYDTVCIPAGVACIRAALCFADVDVRESCIHSVMLKIADLLKARDINVRDGARQALCRCAEMFFESSGDEAFLSTVFDSLASVLKPETHGFTLTYTALQVARAGAEAATTAGVSPGCLDSSLERLLACVEVDAFGANNTSRRSPNFANSSAAGAKEVRKCDGGLALFELACTHVTFATHAATTLAPLRTQLRQGAAAGGRRELQAAVEALLKRAAVGYTLNVTTTASLALPFLARVMGDNVDVLDAAQRRWRAAVEQGGVAAPDSVGAIDTVEEAARARGLDPTVGTSGAVGQALTGTQVRRAIEDAKKRGGTAFSGSSNAGNVDGGAEAAAGVLLGFALAFLHDLLKRGRYVVDINAAETAPAAFEAHAALPKLLVRCIGSSSVGGLSQEAEELAIKSLLMIGVLRPREIVPETYHSAARTAARGALKSLKALPASSPLAREPLRLCAALLRAHRERAAQEELADEHAGKGVSEAVRSPWVANSTEMRFLMHYALGDPLDNDATRASAYALLKACADVPSVAREDARKMLLRCVDGVAQSAASASRTGCRAVLKRWLCDAEGALPRVGYPFAKNKVMARLLANLSQFRGVDGRAETLEVVCEIVSSGPPALLREAGLAMFASLAAAAALDAHAPCRVRAAKALSVLYLKRFDARKREQAMELLMAWMPGGEGSARAESHGDQDGEEDDEGKGEPAAAPLALATPTGSSGAVAACAALVVLGESMGKDEFALRVPTIAPAALHVLEEGVAASVEGSAEGWRTAHAVLSLVELMAQSCAQSSDTTVSMPAALHACLRVSLSVRLLRHGHAWVRAASSRCLGAAMASGDAPDSAKELGTLARMMLDHLGIPGMVTGSYEQALRNLMAVVQKLLSAGNDEEEEEDEEEEREEEEADGSGDHGKPSRSGVGWIFRGVSRIAAVALNSAGDEEVPGVSVADVIRFCAAALTTLPMDAIRVDAAWLALPLTRASDAGGEVAEVATAGLEHLRNSLGEVTYAALVTQASELGRLRKRDRVAKQASLAASDPAAAARVKLAQSQKRKEKRSSRKEREKRRRV</sequence>
<dbReference type="SUPFAM" id="SSF48371">
    <property type="entry name" value="ARM repeat"/>
    <property type="match status" value="2"/>
</dbReference>
<evidence type="ECO:0000259" key="2">
    <source>
        <dbReference type="Pfam" id="PF07539"/>
    </source>
</evidence>
<comment type="caution">
    <text evidence="4">The sequence shown here is derived from an EMBL/GenBank/DDBJ whole genome shotgun (WGS) entry which is preliminary data.</text>
</comment>
<dbReference type="InterPro" id="IPR046523">
    <property type="entry name" value="UTP20_dom"/>
</dbReference>
<name>A0A830HNB1_9CHLO</name>
<feature type="compositionally biased region" description="Acidic residues" evidence="1">
    <location>
        <begin position="2804"/>
        <end position="2823"/>
    </location>
</feature>
<feature type="region of interest" description="Disordered" evidence="1">
    <location>
        <begin position="1691"/>
        <end position="1725"/>
    </location>
</feature>
<feature type="region of interest" description="Disordered" evidence="1">
    <location>
        <begin position="956"/>
        <end position="975"/>
    </location>
</feature>
<proteinExistence type="predicted"/>
<reference evidence="4" key="1">
    <citation type="submission" date="2020-10" db="EMBL/GenBank/DDBJ databases">
        <title>Unveiling of a novel bifunctional photoreceptor, Dualchrome1, isolated from a cosmopolitan green alga.</title>
        <authorList>
            <person name="Suzuki S."/>
            <person name="Kawachi M."/>
        </authorList>
    </citation>
    <scope>NUCLEOTIDE SEQUENCE</scope>
    <source>
        <strain evidence="4">NIES 2893</strain>
    </source>
</reference>
<protein>
    <submittedName>
        <fullName evidence="4">Uncharacterized protein</fullName>
    </submittedName>
</protein>
<gene>
    <name evidence="4" type="ORF">PPROV_000715100</name>
</gene>
<dbReference type="Pfam" id="PF20416">
    <property type="entry name" value="UTP20"/>
    <property type="match status" value="1"/>
</dbReference>
<evidence type="ECO:0000259" key="3">
    <source>
        <dbReference type="Pfam" id="PF20416"/>
    </source>
</evidence>
<feature type="region of interest" description="Disordered" evidence="1">
    <location>
        <begin position="2954"/>
        <end position="2983"/>
    </location>
</feature>
<dbReference type="EMBL" id="BNJQ01000020">
    <property type="protein sequence ID" value="GHP08412.1"/>
    <property type="molecule type" value="Genomic_DNA"/>
</dbReference>
<feature type="region of interest" description="Disordered" evidence="1">
    <location>
        <begin position="1101"/>
        <end position="1151"/>
    </location>
</feature>
<feature type="compositionally biased region" description="Acidic residues" evidence="1">
    <location>
        <begin position="1849"/>
        <end position="1866"/>
    </location>
</feature>
<dbReference type="GO" id="GO:0030686">
    <property type="term" value="C:90S preribosome"/>
    <property type="evidence" value="ECO:0007669"/>
    <property type="project" value="TreeGrafter"/>
</dbReference>
<feature type="region of interest" description="Disordered" evidence="1">
    <location>
        <begin position="1841"/>
        <end position="1874"/>
    </location>
</feature>
<dbReference type="PANTHER" id="PTHR17695:SF11">
    <property type="entry name" value="SMALL SUBUNIT PROCESSOME COMPONENT 20 HOMOLOG"/>
    <property type="match status" value="1"/>
</dbReference>
<feature type="compositionally biased region" description="Low complexity" evidence="1">
    <location>
        <begin position="1489"/>
        <end position="1499"/>
    </location>
</feature>
<dbReference type="GO" id="GO:0032040">
    <property type="term" value="C:small-subunit processome"/>
    <property type="evidence" value="ECO:0007669"/>
    <property type="project" value="TreeGrafter"/>
</dbReference>
<dbReference type="Gene3D" id="1.25.10.10">
    <property type="entry name" value="Leucine-rich Repeat Variant"/>
    <property type="match status" value="1"/>
</dbReference>
<dbReference type="InterPro" id="IPR011430">
    <property type="entry name" value="UTP20_N"/>
</dbReference>
<dbReference type="Proteomes" id="UP000660262">
    <property type="component" value="Unassembled WGS sequence"/>
</dbReference>
<feature type="compositionally biased region" description="Acidic residues" evidence="1">
    <location>
        <begin position="1111"/>
        <end position="1132"/>
    </location>
</feature>
<feature type="region of interest" description="Disordered" evidence="1">
    <location>
        <begin position="2802"/>
        <end position="2832"/>
    </location>
</feature>
<dbReference type="InterPro" id="IPR052575">
    <property type="entry name" value="SSU_processome_comp_20"/>
</dbReference>
<evidence type="ECO:0000313" key="5">
    <source>
        <dbReference type="Proteomes" id="UP000660262"/>
    </source>
</evidence>
<dbReference type="InterPro" id="IPR011989">
    <property type="entry name" value="ARM-like"/>
</dbReference>
<feature type="compositionally biased region" description="Low complexity" evidence="1">
    <location>
        <begin position="2623"/>
        <end position="2635"/>
    </location>
</feature>
<feature type="region of interest" description="Disordered" evidence="1">
    <location>
        <begin position="1464"/>
        <end position="1499"/>
    </location>
</feature>
<dbReference type="PANTHER" id="PTHR17695">
    <property type="entry name" value="SMALL SUBUNIT PROCESSOME COMPONENT 20 HOMOLOG"/>
    <property type="match status" value="1"/>
</dbReference>
<feature type="domain" description="U3 small nucleolar RNA-associated protein 20 N-terminal" evidence="2">
    <location>
        <begin position="929"/>
        <end position="1437"/>
    </location>
</feature>
<accession>A0A830HNB1</accession>
<keyword evidence="5" id="KW-1185">Reference proteome</keyword>
<dbReference type="OrthoDB" id="360653at2759"/>
<evidence type="ECO:0000313" key="4">
    <source>
        <dbReference type="EMBL" id="GHP08412.1"/>
    </source>
</evidence>
<organism evidence="4 5">
    <name type="scientific">Pycnococcus provasolii</name>
    <dbReference type="NCBI Taxonomy" id="41880"/>
    <lineage>
        <taxon>Eukaryota</taxon>
        <taxon>Viridiplantae</taxon>
        <taxon>Chlorophyta</taxon>
        <taxon>Pseudoscourfieldiophyceae</taxon>
        <taxon>Pseudoscourfieldiales</taxon>
        <taxon>Pycnococcaceae</taxon>
        <taxon>Pycnococcus</taxon>
    </lineage>
</organism>